<dbReference type="InterPro" id="IPR023996">
    <property type="entry name" value="TonB-dep_OMP_SusC/RagA"/>
</dbReference>
<accession>A0ABT3CST5</accession>
<dbReference type="NCBIfam" id="TIGR04057">
    <property type="entry name" value="SusC_RagA_signa"/>
    <property type="match status" value="1"/>
</dbReference>
<evidence type="ECO:0000256" key="2">
    <source>
        <dbReference type="ARBA" id="ARBA00022448"/>
    </source>
</evidence>
<dbReference type="RefSeq" id="WP_264137504.1">
    <property type="nucleotide sequence ID" value="NZ_JAOYOD010000001.1"/>
</dbReference>
<dbReference type="Gene3D" id="2.40.170.20">
    <property type="entry name" value="TonB-dependent receptor, beta-barrel domain"/>
    <property type="match status" value="1"/>
</dbReference>
<dbReference type="InterPro" id="IPR037066">
    <property type="entry name" value="Plug_dom_sf"/>
</dbReference>
<evidence type="ECO:0000313" key="10">
    <source>
        <dbReference type="EMBL" id="MCV9386687.1"/>
    </source>
</evidence>
<comment type="subcellular location">
    <subcellularLocation>
        <location evidence="1 7">Cell outer membrane</location>
        <topology evidence="1 7">Multi-pass membrane protein</topology>
    </subcellularLocation>
</comment>
<evidence type="ECO:0000259" key="9">
    <source>
        <dbReference type="Pfam" id="PF07715"/>
    </source>
</evidence>
<protein>
    <submittedName>
        <fullName evidence="10">TonB-dependent receptor</fullName>
    </submittedName>
</protein>
<comment type="caution">
    <text evidence="10">The sequence shown here is derived from an EMBL/GenBank/DDBJ whole genome shotgun (WGS) entry which is preliminary data.</text>
</comment>
<keyword evidence="4 7" id="KW-0812">Transmembrane</keyword>
<proteinExistence type="inferred from homology"/>
<feature type="domain" description="TonB-dependent receptor plug" evidence="9">
    <location>
        <begin position="115"/>
        <end position="224"/>
    </location>
</feature>
<sequence length="1007" mass="110166">MSGLFVLVSFLANASEGNLYQAEVSVSGLVTSGEDGSELPGVTVLEKGTTNGTITDMNGKYTLQVSEGATLVFTSIGFLEQEQTVGSQSVIDVQMQTDVKELETVVVIGYGTSKKSDLTGSVASIDNEALQKIPSSRVDQVLQGRAAGVQITSVSGAPGAGTVIRVRGGNSIEGSNQPLWVIDGIIVGQDFNLNNLNTNDIRSIEVLKDASSIAIYGSRGANGVVLVTTKSGMATGGKPQVSVGLYTSTQLVPERPAFLNKEEQIEYTNEDAAYRGVALPFPDDPSTYEDNDYFNMLLDPSPIYNADVSISGSSENGNVNYYNSLNYFNQDGLIKNSGIEKFIFRSNLDIKLTDRWKTGFRMNFSRIKQDNGTVGYGGLLNILPTQPVYNDDGTYNGWNEVIGAPFSNPVANAELNTNETQINNVLATAYLEFKPTPKWMIRSTFSPEIDNTKRNRFNSSQSPDRLVVNQGGDAEVRATTSIGWNNENTIQYSTEFGDHSITGLVGASFQHFQAESVSAEAYGFTSDAVGYNSLGLGSDPTRNIVNSSFDEFSIVSFFGRLNYSFRDKYLLTLVARTDGSSRFAEGNKYELYPSVAGAWKVSNEPFMQDVTFINNLKLRASYGRSGSQGIESYRTLALLTEASTTYGGVQNPGLTLGRPANPALQWETTDQLDLAVETSMFNNRVFAEFGFYRKETNDLLLEVVVPRQTGFSSQLQNIGSLENKGWEFLLKTTNVSHGDFDWGSTLTLSSNKNKVLDLGGQEFIDVVIDEILGSGNTRIIVGEPVPVFTGVKYLGTYKTQEEIDNSGMNVIPELGSSKFQDLNGDGNITNEDNIVLGSPQPDLVFGLENSITYKNFNLSFFFQGTYGNEVYNLRMRPNYFTRGENPKFAEIADRWTPQNPTSDIPRAGAASESTNSNSEMVEDGSHIRLKTLRLTYNLPTNQWGWNNIDRMSVYFSGTNLWLLSDFRLIDPETSNFGNSGLGNIAQGYSSGEYPNAKVLTLGLNLTF</sequence>
<dbReference type="Proteomes" id="UP001300692">
    <property type="component" value="Unassembled WGS sequence"/>
</dbReference>
<dbReference type="Gene3D" id="2.170.130.10">
    <property type="entry name" value="TonB-dependent receptor, plug domain"/>
    <property type="match status" value="1"/>
</dbReference>
<comment type="similarity">
    <text evidence="7">Belongs to the TonB-dependent receptor family.</text>
</comment>
<reference evidence="10 11" key="1">
    <citation type="submission" date="2022-10" db="EMBL/GenBank/DDBJ databases">
        <title>Comparative genomics and taxonomic characterization of three novel marine species of genus Reichenbachiella exhibiting antioxidant and polysaccharide degradation activities.</title>
        <authorList>
            <person name="Muhammad N."/>
            <person name="Lee Y.-J."/>
            <person name="Ko J."/>
            <person name="Kim S.-G."/>
        </authorList>
    </citation>
    <scope>NUCLEOTIDE SEQUENCE [LARGE SCALE GENOMIC DNA]</scope>
    <source>
        <strain evidence="10 11">ABR2-5</strain>
    </source>
</reference>
<dbReference type="EMBL" id="JAOYOD010000001">
    <property type="protein sequence ID" value="MCV9386687.1"/>
    <property type="molecule type" value="Genomic_DNA"/>
</dbReference>
<feature type="region of interest" description="Disordered" evidence="8">
    <location>
        <begin position="895"/>
        <end position="922"/>
    </location>
</feature>
<evidence type="ECO:0000313" key="11">
    <source>
        <dbReference type="Proteomes" id="UP001300692"/>
    </source>
</evidence>
<keyword evidence="6 7" id="KW-0998">Cell outer membrane</keyword>
<name>A0ABT3CST5_9BACT</name>
<dbReference type="NCBIfam" id="TIGR04056">
    <property type="entry name" value="OMP_RagA_SusC"/>
    <property type="match status" value="1"/>
</dbReference>
<evidence type="ECO:0000256" key="6">
    <source>
        <dbReference type="ARBA" id="ARBA00023237"/>
    </source>
</evidence>
<dbReference type="InterPro" id="IPR012910">
    <property type="entry name" value="Plug_dom"/>
</dbReference>
<dbReference type="InterPro" id="IPR008969">
    <property type="entry name" value="CarboxyPept-like_regulatory"/>
</dbReference>
<evidence type="ECO:0000256" key="4">
    <source>
        <dbReference type="ARBA" id="ARBA00022692"/>
    </source>
</evidence>
<gene>
    <name evidence="10" type="ORF">N7U62_08435</name>
</gene>
<dbReference type="Gene3D" id="2.60.40.1120">
    <property type="entry name" value="Carboxypeptidase-like, regulatory domain"/>
    <property type="match status" value="1"/>
</dbReference>
<evidence type="ECO:0000256" key="7">
    <source>
        <dbReference type="PROSITE-ProRule" id="PRU01360"/>
    </source>
</evidence>
<evidence type="ECO:0000256" key="1">
    <source>
        <dbReference type="ARBA" id="ARBA00004571"/>
    </source>
</evidence>
<evidence type="ECO:0000256" key="8">
    <source>
        <dbReference type="SAM" id="MobiDB-lite"/>
    </source>
</evidence>
<evidence type="ECO:0000256" key="5">
    <source>
        <dbReference type="ARBA" id="ARBA00023136"/>
    </source>
</evidence>
<evidence type="ECO:0000256" key="3">
    <source>
        <dbReference type="ARBA" id="ARBA00022452"/>
    </source>
</evidence>
<dbReference type="SUPFAM" id="SSF49464">
    <property type="entry name" value="Carboxypeptidase regulatory domain-like"/>
    <property type="match status" value="1"/>
</dbReference>
<keyword evidence="2 7" id="KW-0813">Transport</keyword>
<keyword evidence="3 7" id="KW-1134">Transmembrane beta strand</keyword>
<keyword evidence="5 7" id="KW-0472">Membrane</keyword>
<dbReference type="PROSITE" id="PS52016">
    <property type="entry name" value="TONB_DEPENDENT_REC_3"/>
    <property type="match status" value="1"/>
</dbReference>
<keyword evidence="11" id="KW-1185">Reference proteome</keyword>
<dbReference type="InterPro" id="IPR023997">
    <property type="entry name" value="TonB-dep_OMP_SusC/RagA_CS"/>
</dbReference>
<dbReference type="InterPro" id="IPR039426">
    <property type="entry name" value="TonB-dep_rcpt-like"/>
</dbReference>
<dbReference type="InterPro" id="IPR036942">
    <property type="entry name" value="Beta-barrel_TonB_sf"/>
</dbReference>
<dbReference type="Pfam" id="PF13715">
    <property type="entry name" value="CarbopepD_reg_2"/>
    <property type="match status" value="1"/>
</dbReference>
<keyword evidence="10" id="KW-0675">Receptor</keyword>
<organism evidence="10 11">
    <name type="scientific">Reichenbachiella ulvae</name>
    <dbReference type="NCBI Taxonomy" id="2980104"/>
    <lineage>
        <taxon>Bacteria</taxon>
        <taxon>Pseudomonadati</taxon>
        <taxon>Bacteroidota</taxon>
        <taxon>Cytophagia</taxon>
        <taxon>Cytophagales</taxon>
        <taxon>Reichenbachiellaceae</taxon>
        <taxon>Reichenbachiella</taxon>
    </lineage>
</organism>
<dbReference type="SUPFAM" id="SSF56935">
    <property type="entry name" value="Porins"/>
    <property type="match status" value="1"/>
</dbReference>
<dbReference type="Pfam" id="PF07715">
    <property type="entry name" value="Plug"/>
    <property type="match status" value="1"/>
</dbReference>